<name>A0A183FIS6_HELPZ</name>
<accession>A0A3P7YB09</accession>
<dbReference type="EMBL" id="UZAH01025751">
    <property type="protein sequence ID" value="VDO69897.1"/>
    <property type="molecule type" value="Genomic_DNA"/>
</dbReference>
<organism evidence="2 3">
    <name type="scientific">Heligmosomoides polygyrus</name>
    <name type="common">Parasitic roundworm</name>
    <dbReference type="NCBI Taxonomy" id="6339"/>
    <lineage>
        <taxon>Eukaryota</taxon>
        <taxon>Metazoa</taxon>
        <taxon>Ecdysozoa</taxon>
        <taxon>Nematoda</taxon>
        <taxon>Chromadorea</taxon>
        <taxon>Rhabditida</taxon>
        <taxon>Rhabditina</taxon>
        <taxon>Rhabditomorpha</taxon>
        <taxon>Strongyloidea</taxon>
        <taxon>Heligmosomidae</taxon>
        <taxon>Heligmosomoides</taxon>
    </lineage>
</organism>
<protein>
    <submittedName>
        <fullName evidence="3">Protein muscleblind</fullName>
    </submittedName>
</protein>
<reference evidence="3" key="2">
    <citation type="submission" date="2019-09" db="UniProtKB">
        <authorList>
            <consortium name="WormBaseParasite"/>
        </authorList>
    </citation>
    <scope>IDENTIFICATION</scope>
</reference>
<accession>A0A183FIS6</accession>
<keyword evidence="2" id="KW-1185">Reference proteome</keyword>
<sequence>MAARAGEANYIRQEQYKSSSRCYLPSRGSVPVTPLGGVAAVAAVAHGTVPRQQHHAYQYMQVGAPYPTAVYTPTMVQPQCRMGSNVAPTPVIGTNQPVNASSPFVHQRLY</sequence>
<evidence type="ECO:0000313" key="1">
    <source>
        <dbReference type="EMBL" id="VDO69897.1"/>
    </source>
</evidence>
<dbReference type="WBParaSite" id="HPBE_0000683201-mRNA-1">
    <property type="protein sequence ID" value="HPBE_0000683201-mRNA-1"/>
    <property type="gene ID" value="HPBE_0000683201"/>
</dbReference>
<evidence type="ECO:0000313" key="2">
    <source>
        <dbReference type="Proteomes" id="UP000050761"/>
    </source>
</evidence>
<dbReference type="Proteomes" id="UP000050761">
    <property type="component" value="Unassembled WGS sequence"/>
</dbReference>
<proteinExistence type="predicted"/>
<reference evidence="1 2" key="1">
    <citation type="submission" date="2018-11" db="EMBL/GenBank/DDBJ databases">
        <authorList>
            <consortium name="Pathogen Informatics"/>
        </authorList>
    </citation>
    <scope>NUCLEOTIDE SEQUENCE [LARGE SCALE GENOMIC DNA]</scope>
</reference>
<dbReference type="AlphaFoldDB" id="A0A183FIS6"/>
<gene>
    <name evidence="1" type="ORF">HPBE_LOCUS6833</name>
</gene>
<evidence type="ECO:0000313" key="3">
    <source>
        <dbReference type="WBParaSite" id="HPBE_0000683201-mRNA-1"/>
    </source>
</evidence>